<proteinExistence type="predicted"/>
<name>A0AA88TQJ4_9TELE</name>
<protein>
    <submittedName>
        <fullName evidence="1">Uncharacterized protein</fullName>
    </submittedName>
</protein>
<evidence type="ECO:0000313" key="2">
    <source>
        <dbReference type="Proteomes" id="UP001187343"/>
    </source>
</evidence>
<gene>
    <name evidence="1" type="ORF">Q8A67_012315</name>
</gene>
<reference evidence="1" key="1">
    <citation type="submission" date="2023-08" db="EMBL/GenBank/DDBJ databases">
        <title>Chromosome-level Genome Assembly of mud carp (Cirrhinus molitorella).</title>
        <authorList>
            <person name="Liu H."/>
        </authorList>
    </citation>
    <scope>NUCLEOTIDE SEQUENCE</scope>
    <source>
        <strain evidence="1">Prfri</strain>
        <tissue evidence="1">Muscle</tissue>
    </source>
</reference>
<keyword evidence="2" id="KW-1185">Reference proteome</keyword>
<comment type="caution">
    <text evidence="1">The sequence shown here is derived from an EMBL/GenBank/DDBJ whole genome shotgun (WGS) entry which is preliminary data.</text>
</comment>
<dbReference type="AlphaFoldDB" id="A0AA88TQJ4"/>
<evidence type="ECO:0000313" key="1">
    <source>
        <dbReference type="EMBL" id="KAK2895086.1"/>
    </source>
</evidence>
<dbReference type="EMBL" id="JAUYZG010000011">
    <property type="protein sequence ID" value="KAK2895086.1"/>
    <property type="molecule type" value="Genomic_DNA"/>
</dbReference>
<organism evidence="1 2">
    <name type="scientific">Cirrhinus molitorella</name>
    <name type="common">mud carp</name>
    <dbReference type="NCBI Taxonomy" id="172907"/>
    <lineage>
        <taxon>Eukaryota</taxon>
        <taxon>Metazoa</taxon>
        <taxon>Chordata</taxon>
        <taxon>Craniata</taxon>
        <taxon>Vertebrata</taxon>
        <taxon>Euteleostomi</taxon>
        <taxon>Actinopterygii</taxon>
        <taxon>Neopterygii</taxon>
        <taxon>Teleostei</taxon>
        <taxon>Ostariophysi</taxon>
        <taxon>Cypriniformes</taxon>
        <taxon>Cyprinidae</taxon>
        <taxon>Labeoninae</taxon>
        <taxon>Labeonini</taxon>
        <taxon>Cirrhinus</taxon>
    </lineage>
</organism>
<sequence>MFRGNGKDSKPHDLVLRERGSRCLQVSGLWLHRFSCRQAEGKQIQPTKRDHYIISPLTVLYIFSNSCQFSIIPAN</sequence>
<dbReference type="Proteomes" id="UP001187343">
    <property type="component" value="Unassembled WGS sequence"/>
</dbReference>
<accession>A0AA88TQJ4</accession>